<reference evidence="1 2" key="1">
    <citation type="journal article" date="2010" name="Nature">
        <title>Genome sequence of the palaeopolyploid soybean.</title>
        <authorList>
            <person name="Schmutz J."/>
            <person name="Cannon S.B."/>
            <person name="Schlueter J."/>
            <person name="Ma J."/>
            <person name="Mitros T."/>
            <person name="Nelson W."/>
            <person name="Hyten D.L."/>
            <person name="Song Q."/>
            <person name="Thelen J.J."/>
            <person name="Cheng J."/>
            <person name="Xu D."/>
            <person name="Hellsten U."/>
            <person name="May G.D."/>
            <person name="Yu Y."/>
            <person name="Sakurai T."/>
            <person name="Umezawa T."/>
            <person name="Bhattacharyya M.K."/>
            <person name="Sandhu D."/>
            <person name="Valliyodan B."/>
            <person name="Lindquist E."/>
            <person name="Peto M."/>
            <person name="Grant D."/>
            <person name="Shu S."/>
            <person name="Goodstein D."/>
            <person name="Barry K."/>
            <person name="Futrell-Griggs M."/>
            <person name="Abernathy B."/>
            <person name="Du J."/>
            <person name="Tian Z."/>
            <person name="Zhu L."/>
            <person name="Gill N."/>
            <person name="Joshi T."/>
            <person name="Libault M."/>
            <person name="Sethuraman A."/>
            <person name="Zhang X.-C."/>
            <person name="Shinozaki K."/>
            <person name="Nguyen H.T."/>
            <person name="Wing R.A."/>
            <person name="Cregan P."/>
            <person name="Specht J."/>
            <person name="Grimwood J."/>
            <person name="Rokhsar D."/>
            <person name="Stacey G."/>
            <person name="Shoemaker R.C."/>
            <person name="Jackson S.A."/>
        </authorList>
    </citation>
    <scope>NUCLEOTIDE SEQUENCE</scope>
    <source>
        <strain evidence="2">cv. Williams 82</strain>
        <tissue evidence="1">Callus</tissue>
    </source>
</reference>
<dbReference type="AlphaFoldDB" id="A0A0R0EUW4"/>
<dbReference type="Proteomes" id="UP000008827">
    <property type="component" value="Chromosome 19"/>
</dbReference>
<gene>
    <name evidence="1" type="ORF">GLYMA_19G062700</name>
</gene>
<reference evidence="2" key="2">
    <citation type="submission" date="2018-02" db="UniProtKB">
        <authorList>
            <consortium name="EnsemblPlants"/>
        </authorList>
    </citation>
    <scope>IDENTIFICATION</scope>
    <source>
        <strain evidence="2">Williams 82</strain>
    </source>
</reference>
<evidence type="ECO:0000313" key="2">
    <source>
        <dbReference type="EnsemblPlants" id="KRG94106"/>
    </source>
</evidence>
<keyword evidence="3" id="KW-1185">Reference proteome</keyword>
<dbReference type="InParanoid" id="A0A0R0EUW4"/>
<protein>
    <submittedName>
        <fullName evidence="1 2">Uncharacterized protein</fullName>
    </submittedName>
</protein>
<evidence type="ECO:0000313" key="3">
    <source>
        <dbReference type="Proteomes" id="UP000008827"/>
    </source>
</evidence>
<dbReference type="EMBL" id="CM000852">
    <property type="protein sequence ID" value="KRG94106.1"/>
    <property type="molecule type" value="Genomic_DNA"/>
</dbReference>
<proteinExistence type="predicted"/>
<organism evidence="1">
    <name type="scientific">Glycine max</name>
    <name type="common">Soybean</name>
    <name type="synonym">Glycine hispida</name>
    <dbReference type="NCBI Taxonomy" id="3847"/>
    <lineage>
        <taxon>Eukaryota</taxon>
        <taxon>Viridiplantae</taxon>
        <taxon>Streptophyta</taxon>
        <taxon>Embryophyta</taxon>
        <taxon>Tracheophyta</taxon>
        <taxon>Spermatophyta</taxon>
        <taxon>Magnoliopsida</taxon>
        <taxon>eudicotyledons</taxon>
        <taxon>Gunneridae</taxon>
        <taxon>Pentapetalae</taxon>
        <taxon>rosids</taxon>
        <taxon>fabids</taxon>
        <taxon>Fabales</taxon>
        <taxon>Fabaceae</taxon>
        <taxon>Papilionoideae</taxon>
        <taxon>50 kb inversion clade</taxon>
        <taxon>NPAAA clade</taxon>
        <taxon>indigoferoid/millettioid clade</taxon>
        <taxon>Phaseoleae</taxon>
        <taxon>Glycine</taxon>
        <taxon>Glycine subgen. Soja</taxon>
    </lineage>
</organism>
<reference evidence="1" key="3">
    <citation type="submission" date="2018-07" db="EMBL/GenBank/DDBJ databases">
        <title>WGS assembly of Glycine max.</title>
        <authorList>
            <person name="Schmutz J."/>
            <person name="Cannon S."/>
            <person name="Schlueter J."/>
            <person name="Ma J."/>
            <person name="Mitros T."/>
            <person name="Nelson W."/>
            <person name="Hyten D."/>
            <person name="Song Q."/>
            <person name="Thelen J."/>
            <person name="Cheng J."/>
            <person name="Xu D."/>
            <person name="Hellsten U."/>
            <person name="May G."/>
            <person name="Yu Y."/>
            <person name="Sakurai T."/>
            <person name="Umezawa T."/>
            <person name="Bhattacharyya M."/>
            <person name="Sandhu D."/>
            <person name="Valliyodan B."/>
            <person name="Lindquist E."/>
            <person name="Peto M."/>
            <person name="Grant D."/>
            <person name="Shu S."/>
            <person name="Goodstein D."/>
            <person name="Barry K."/>
            <person name="Futrell-Griggs M."/>
            <person name="Abernathy B."/>
            <person name="Du J."/>
            <person name="Tian Z."/>
            <person name="Zhu L."/>
            <person name="Gill N."/>
            <person name="Joshi T."/>
            <person name="Libault M."/>
            <person name="Sethuraman A."/>
            <person name="Zhang X."/>
            <person name="Shinozaki K."/>
            <person name="Nguyen H."/>
            <person name="Wing R."/>
            <person name="Cregan P."/>
            <person name="Specht J."/>
            <person name="Grimwood J."/>
            <person name="Rokhsar D."/>
            <person name="Stacey G."/>
            <person name="Shoemaker R."/>
            <person name="Jackson S."/>
        </authorList>
    </citation>
    <scope>NUCLEOTIDE SEQUENCE</scope>
    <source>
        <tissue evidence="1">Callus</tissue>
    </source>
</reference>
<evidence type="ECO:0000313" key="1">
    <source>
        <dbReference type="EMBL" id="KRG94106.1"/>
    </source>
</evidence>
<accession>A0A0R0EUW4</accession>
<sequence>MTIAQFIKHLVIVEKTVQVWHLERREPQVYWFKVEFLLQWQHMKGISWLWKLPLAGNRKCKSILRFTASNFKYQ</sequence>
<dbReference type="EnsemblPlants" id="KRG94106">
    <property type="protein sequence ID" value="KRG94106"/>
    <property type="gene ID" value="GLYMA_19G062700"/>
</dbReference>
<name>A0A0R0EUW4_SOYBN</name>
<dbReference type="Gramene" id="KRG94106">
    <property type="protein sequence ID" value="KRG94106"/>
    <property type="gene ID" value="GLYMA_19G062700"/>
</dbReference>